<dbReference type="SUPFAM" id="SSF51621">
    <property type="entry name" value="Phosphoenolpyruvate/pyruvate domain"/>
    <property type="match status" value="1"/>
</dbReference>
<evidence type="ECO:0000313" key="9">
    <source>
        <dbReference type="EMBL" id="TNV09658.1"/>
    </source>
</evidence>
<gene>
    <name evidence="9" type="ORF">FIB18_19615</name>
    <name evidence="8" type="ORF">GGQ79_004185</name>
</gene>
<dbReference type="PANTHER" id="PTHR32308:SF0">
    <property type="entry name" value="HPCH_HPAI ALDOLASE_CITRATE LYASE DOMAIN-CONTAINING PROTEIN"/>
    <property type="match status" value="1"/>
</dbReference>
<dbReference type="Proteomes" id="UP000313390">
    <property type="component" value="Unassembled WGS sequence"/>
</dbReference>
<keyword evidence="4 6" id="KW-0460">Magnesium</keyword>
<feature type="domain" description="HpcH/HpaI aldolase/citrate lyase" evidence="7">
    <location>
        <begin position="2"/>
        <end position="225"/>
    </location>
</feature>
<protein>
    <submittedName>
        <fullName evidence="8">Citrate lyase subunit beta/citryl-CoA lyase</fullName>
        <ecNumber evidence="8">4.1.3.34</ecNumber>
    </submittedName>
    <submittedName>
        <fullName evidence="9">CoA ester lyase</fullName>
    </submittedName>
</protein>
<dbReference type="PIRSF" id="PIRSF015582">
    <property type="entry name" value="Cit_lyase_B"/>
    <property type="match status" value="1"/>
</dbReference>
<dbReference type="EMBL" id="JACIEX010000012">
    <property type="protein sequence ID" value="MBB4095633.1"/>
    <property type="molecule type" value="Genomic_DNA"/>
</dbReference>
<dbReference type="AlphaFoldDB" id="A0A5C5CEW0"/>
<proteinExistence type="inferred from homology"/>
<dbReference type="InterPro" id="IPR005000">
    <property type="entry name" value="Aldolase/citrate-lyase_domain"/>
</dbReference>
<keyword evidence="9" id="KW-0456">Lyase</keyword>
<evidence type="ECO:0000256" key="5">
    <source>
        <dbReference type="PIRSR" id="PIRSR015582-1"/>
    </source>
</evidence>
<evidence type="ECO:0000256" key="4">
    <source>
        <dbReference type="ARBA" id="ARBA00022842"/>
    </source>
</evidence>
<reference evidence="9 10" key="1">
    <citation type="journal article" date="2011" name="Int. J. Syst. Evol. Microbiol.">
        <title>Ochrobactrum pecoris sp. nov., isolated from farm animals.</title>
        <authorList>
            <person name="Kampfer P."/>
            <person name="Huber B."/>
            <person name="Busse H.J."/>
            <person name="Scholz H.C."/>
            <person name="Tomaso H."/>
            <person name="Hotzel H."/>
            <person name="Melzer F."/>
        </authorList>
    </citation>
    <scope>NUCLEOTIDE SEQUENCE [LARGE SCALE GENOMIC DNA]</scope>
    <source>
        <strain evidence="9 10">08RB2639</strain>
    </source>
</reference>
<feature type="binding site" evidence="6">
    <location>
        <position position="153"/>
    </location>
    <ligand>
        <name>Mg(2+)</name>
        <dbReference type="ChEBI" id="CHEBI:18420"/>
    </ligand>
</feature>
<dbReference type="OrthoDB" id="9800547at2"/>
<dbReference type="RefSeq" id="WP_140022300.1">
    <property type="nucleotide sequence ID" value="NZ_JACIEX010000012.1"/>
</dbReference>
<reference evidence="8 11" key="3">
    <citation type="submission" date="2020-08" db="EMBL/GenBank/DDBJ databases">
        <title>Genomic Encyclopedia of Type Strains, Phase IV (KMG-IV): sequencing the most valuable type-strain genomes for metagenomic binning, comparative biology and taxonomic classification.</title>
        <authorList>
            <person name="Goeker M."/>
        </authorList>
    </citation>
    <scope>NUCLEOTIDE SEQUENCE [LARGE SCALE GENOMIC DNA]</scope>
    <source>
        <strain evidence="8 11">DSM 23868</strain>
    </source>
</reference>
<keyword evidence="11" id="KW-1185">Reference proteome</keyword>
<feature type="binding site" evidence="5">
    <location>
        <position position="62"/>
    </location>
    <ligand>
        <name>substrate</name>
    </ligand>
</feature>
<feature type="binding site" evidence="6">
    <location>
        <position position="126"/>
    </location>
    <ligand>
        <name>Mg(2+)</name>
        <dbReference type="ChEBI" id="CHEBI:18420"/>
    </ligand>
</feature>
<dbReference type="InterPro" id="IPR015813">
    <property type="entry name" value="Pyrv/PenolPyrv_kinase-like_dom"/>
</dbReference>
<evidence type="ECO:0000256" key="6">
    <source>
        <dbReference type="PIRSR" id="PIRSR015582-2"/>
    </source>
</evidence>
<evidence type="ECO:0000313" key="11">
    <source>
        <dbReference type="Proteomes" id="UP000553980"/>
    </source>
</evidence>
<reference evidence="9" key="2">
    <citation type="submission" date="2019-06" db="EMBL/GenBank/DDBJ databases">
        <authorList>
            <person name="Hu M."/>
        </authorList>
    </citation>
    <scope>NUCLEOTIDE SEQUENCE</scope>
    <source>
        <strain evidence="9">08RB2639</strain>
    </source>
</reference>
<dbReference type="GO" id="GO:0000287">
    <property type="term" value="F:magnesium ion binding"/>
    <property type="evidence" value="ECO:0007669"/>
    <property type="project" value="TreeGrafter"/>
</dbReference>
<comment type="caution">
    <text evidence="9">The sequence shown here is derived from an EMBL/GenBank/DDBJ whole genome shotgun (WGS) entry which is preliminary data.</text>
</comment>
<dbReference type="PANTHER" id="PTHR32308">
    <property type="entry name" value="LYASE BETA SUBUNIT, PUTATIVE (AFU_ORTHOLOGUE AFUA_4G13030)-RELATED"/>
    <property type="match status" value="1"/>
</dbReference>
<dbReference type="Proteomes" id="UP000553980">
    <property type="component" value="Unassembled WGS sequence"/>
</dbReference>
<dbReference type="InterPro" id="IPR040442">
    <property type="entry name" value="Pyrv_kinase-like_dom_sf"/>
</dbReference>
<sequence>MRSLLFVPGNSIRKYEKARGSDADALILDLEDSVAQEAKIAARQTVGHMLRTPATPQKRFVRVNALDTGTTLDDLASILPLAPDGIVLPKCRSGADIHTLSLWLDGLEAANGQRPGFTRIIAIATETPESLFGLGTYRDAGPRLLGLMWGAEDLAACLGAHANSRAGIYEEPFRLARNLCLMGAAASGVMAIDAVCTDIRNLDHVAAEAVSASRDGFSAKAIIHPSHIEVVNQAFLPREEEIARARRIVSAIEASPDRGTVNLDGQMIDRPHEKAARKIVAAAEQYGKL</sequence>
<accession>A0A5C5CEW0</accession>
<dbReference type="GO" id="GO:0008816">
    <property type="term" value="F:citryl-CoA lyase activity"/>
    <property type="evidence" value="ECO:0007669"/>
    <property type="project" value="UniProtKB-EC"/>
</dbReference>
<dbReference type="InterPro" id="IPR011206">
    <property type="entry name" value="Citrate_lyase_beta/mcl1/mcl2"/>
</dbReference>
<organism evidence="9 10">
    <name type="scientific">Brucella pecoris</name>
    <dbReference type="NCBI Taxonomy" id="867683"/>
    <lineage>
        <taxon>Bacteria</taxon>
        <taxon>Pseudomonadati</taxon>
        <taxon>Pseudomonadota</taxon>
        <taxon>Alphaproteobacteria</taxon>
        <taxon>Hyphomicrobiales</taxon>
        <taxon>Brucellaceae</taxon>
        <taxon>Brucella/Ochrobactrum group</taxon>
        <taxon>Brucella</taxon>
    </lineage>
</organism>
<comment type="similarity">
    <text evidence="2">Belongs to the HpcH/HpaI aldolase family.</text>
</comment>
<feature type="binding site" evidence="5">
    <location>
        <position position="126"/>
    </location>
    <ligand>
        <name>substrate</name>
    </ligand>
</feature>
<keyword evidence="3 6" id="KW-0479">Metal-binding</keyword>
<dbReference type="EMBL" id="VEWK01000012">
    <property type="protein sequence ID" value="TNV09658.1"/>
    <property type="molecule type" value="Genomic_DNA"/>
</dbReference>
<name>A0A5C5CEW0_9HYPH</name>
<dbReference type="Pfam" id="PF03328">
    <property type="entry name" value="HpcH_HpaI"/>
    <property type="match status" value="1"/>
</dbReference>
<evidence type="ECO:0000256" key="3">
    <source>
        <dbReference type="ARBA" id="ARBA00022723"/>
    </source>
</evidence>
<dbReference type="GO" id="GO:0006107">
    <property type="term" value="P:oxaloacetate metabolic process"/>
    <property type="evidence" value="ECO:0007669"/>
    <property type="project" value="TreeGrafter"/>
</dbReference>
<evidence type="ECO:0000313" key="10">
    <source>
        <dbReference type="Proteomes" id="UP000313390"/>
    </source>
</evidence>
<evidence type="ECO:0000256" key="1">
    <source>
        <dbReference type="ARBA" id="ARBA00001946"/>
    </source>
</evidence>
<dbReference type="Gene3D" id="3.20.20.60">
    <property type="entry name" value="Phosphoenolpyruvate-binding domains"/>
    <property type="match status" value="1"/>
</dbReference>
<evidence type="ECO:0000256" key="2">
    <source>
        <dbReference type="ARBA" id="ARBA00005568"/>
    </source>
</evidence>
<comment type="cofactor">
    <cofactor evidence="1">
        <name>Mg(2+)</name>
        <dbReference type="ChEBI" id="CHEBI:18420"/>
    </cofactor>
</comment>
<evidence type="ECO:0000259" key="7">
    <source>
        <dbReference type="Pfam" id="PF03328"/>
    </source>
</evidence>
<evidence type="ECO:0000313" key="8">
    <source>
        <dbReference type="EMBL" id="MBB4095633.1"/>
    </source>
</evidence>
<dbReference type="EC" id="4.1.3.34" evidence="8"/>